<dbReference type="InterPro" id="IPR013149">
    <property type="entry name" value="ADH-like_C"/>
</dbReference>
<evidence type="ECO:0000313" key="3">
    <source>
        <dbReference type="Proteomes" id="UP000198217"/>
    </source>
</evidence>
<dbReference type="AlphaFoldDB" id="A0A1C5HK91"/>
<dbReference type="Pfam" id="PF00107">
    <property type="entry name" value="ADH_zinc_N"/>
    <property type="match status" value="1"/>
</dbReference>
<organism evidence="2 3">
    <name type="scientific">Micromonospora echinaurantiaca</name>
    <dbReference type="NCBI Taxonomy" id="47857"/>
    <lineage>
        <taxon>Bacteria</taxon>
        <taxon>Bacillati</taxon>
        <taxon>Actinomycetota</taxon>
        <taxon>Actinomycetes</taxon>
        <taxon>Micromonosporales</taxon>
        <taxon>Micromonosporaceae</taxon>
        <taxon>Micromonospora</taxon>
    </lineage>
</organism>
<dbReference type="GO" id="GO:0016491">
    <property type="term" value="F:oxidoreductase activity"/>
    <property type="evidence" value="ECO:0007669"/>
    <property type="project" value="InterPro"/>
</dbReference>
<dbReference type="PANTHER" id="PTHR43677:SF11">
    <property type="entry name" value="ZINC-CONTAINING ALCOHOL DEHYDROGENASE"/>
    <property type="match status" value="1"/>
</dbReference>
<dbReference type="SUPFAM" id="SSF50129">
    <property type="entry name" value="GroES-like"/>
    <property type="match status" value="1"/>
</dbReference>
<dbReference type="RefSeq" id="WP_088993296.1">
    <property type="nucleotide sequence ID" value="NZ_LT607750.1"/>
</dbReference>
<keyword evidence="3" id="KW-1185">Reference proteome</keyword>
<dbReference type="EMBL" id="LT607750">
    <property type="protein sequence ID" value="SCG45971.1"/>
    <property type="molecule type" value="Genomic_DNA"/>
</dbReference>
<dbReference type="InterPro" id="IPR011032">
    <property type="entry name" value="GroES-like_sf"/>
</dbReference>
<proteinExistence type="predicted"/>
<reference evidence="2 3" key="1">
    <citation type="submission" date="2016-06" db="EMBL/GenBank/DDBJ databases">
        <authorList>
            <person name="Kjaerup R.B."/>
            <person name="Dalgaard T.S."/>
            <person name="Juul-Madsen H.R."/>
        </authorList>
    </citation>
    <scope>NUCLEOTIDE SEQUENCE [LARGE SCALE GENOMIC DNA]</scope>
    <source>
        <strain evidence="2 3">DSM 43904</strain>
    </source>
</reference>
<name>A0A1C5HK91_9ACTN</name>
<dbReference type="Gene3D" id="3.40.50.720">
    <property type="entry name" value="NAD(P)-binding Rossmann-like Domain"/>
    <property type="match status" value="1"/>
</dbReference>
<dbReference type="Proteomes" id="UP000198217">
    <property type="component" value="Chromosome I"/>
</dbReference>
<dbReference type="SUPFAM" id="SSF51735">
    <property type="entry name" value="NAD(P)-binding Rossmann-fold domains"/>
    <property type="match status" value="1"/>
</dbReference>
<dbReference type="InterPro" id="IPR051397">
    <property type="entry name" value="Zn-ADH-like_protein"/>
</dbReference>
<dbReference type="InterPro" id="IPR036291">
    <property type="entry name" value="NAD(P)-bd_dom_sf"/>
</dbReference>
<dbReference type="InterPro" id="IPR020843">
    <property type="entry name" value="ER"/>
</dbReference>
<evidence type="ECO:0000259" key="1">
    <source>
        <dbReference type="SMART" id="SM00829"/>
    </source>
</evidence>
<protein>
    <submittedName>
        <fullName evidence="2">NADPH:quinone reductase</fullName>
    </submittedName>
</protein>
<dbReference type="SMART" id="SM00829">
    <property type="entry name" value="PKS_ER"/>
    <property type="match status" value="1"/>
</dbReference>
<gene>
    <name evidence="2" type="ORF">GA0070609_1706</name>
</gene>
<feature type="domain" description="Enoyl reductase (ER)" evidence="1">
    <location>
        <begin position="10"/>
        <end position="317"/>
    </location>
</feature>
<dbReference type="PANTHER" id="PTHR43677">
    <property type="entry name" value="SHORT-CHAIN DEHYDROGENASE/REDUCTASE"/>
    <property type="match status" value="1"/>
</dbReference>
<evidence type="ECO:0000313" key="2">
    <source>
        <dbReference type="EMBL" id="SCG45971.1"/>
    </source>
</evidence>
<sequence>MRAAVITECGRPPVVVRREPPRPADGQLRVAVAAAPITPLDVLCGTGTSYFGAPAVPYVPGVQGVGRLDDGTPVWFSTTAGMRPGDGSMADYCVVPAADVVPLPDDVDHTLVAALGLSAVAAWMALTWRGELRPGEQVLVLGAGGVVGQVALQVARLHGARRVVAACRSAAAQERARRLGADAVVALGAGDDVASLAARLTEACDGPVDVVLDPLFGVPAAAALRTLAAHGRLVNLGSSAGERAPFDSATLRSRSLRILGYTNNELTSEQKAGALQTVADHAAAGRLVLDYTTSPLAEAAEAWTRQAGGHATRRIVLTADGEPGRSLTAAPGRDT</sequence>
<dbReference type="Gene3D" id="3.90.180.10">
    <property type="entry name" value="Medium-chain alcohol dehydrogenases, catalytic domain"/>
    <property type="match status" value="1"/>
</dbReference>
<accession>A0A1C5HK91</accession>